<reference evidence="4" key="1">
    <citation type="journal article" date="2006" name="PLoS Biol.">
        <title>Macronuclear genome sequence of the ciliate Tetrahymena thermophila, a model eukaryote.</title>
        <authorList>
            <person name="Eisen J.A."/>
            <person name="Coyne R.S."/>
            <person name="Wu M."/>
            <person name="Wu D."/>
            <person name="Thiagarajan M."/>
            <person name="Wortman J.R."/>
            <person name="Badger J.H."/>
            <person name="Ren Q."/>
            <person name="Amedeo P."/>
            <person name="Jones K.M."/>
            <person name="Tallon L.J."/>
            <person name="Delcher A.L."/>
            <person name="Salzberg S.L."/>
            <person name="Silva J.C."/>
            <person name="Haas B.J."/>
            <person name="Majoros W.H."/>
            <person name="Farzad M."/>
            <person name="Carlton J.M."/>
            <person name="Smith R.K. Jr."/>
            <person name="Garg J."/>
            <person name="Pearlman R.E."/>
            <person name="Karrer K.M."/>
            <person name="Sun L."/>
            <person name="Manning G."/>
            <person name="Elde N.C."/>
            <person name="Turkewitz A.P."/>
            <person name="Asai D.J."/>
            <person name="Wilkes D.E."/>
            <person name="Wang Y."/>
            <person name="Cai H."/>
            <person name="Collins K."/>
            <person name="Stewart B.A."/>
            <person name="Lee S.R."/>
            <person name="Wilamowska K."/>
            <person name="Weinberg Z."/>
            <person name="Ruzzo W.L."/>
            <person name="Wloga D."/>
            <person name="Gaertig J."/>
            <person name="Frankel J."/>
            <person name="Tsao C.-C."/>
            <person name="Gorovsky M.A."/>
            <person name="Keeling P.J."/>
            <person name="Waller R.F."/>
            <person name="Patron N.J."/>
            <person name="Cherry J.M."/>
            <person name="Stover N.A."/>
            <person name="Krieger C.J."/>
            <person name="del Toro C."/>
            <person name="Ryder H.F."/>
            <person name="Williamson S.C."/>
            <person name="Barbeau R.A."/>
            <person name="Hamilton E.P."/>
            <person name="Orias E."/>
        </authorList>
    </citation>
    <scope>NUCLEOTIDE SEQUENCE [LARGE SCALE GENOMIC DNA]</scope>
    <source>
        <strain evidence="4">SB210</strain>
    </source>
</reference>
<dbReference type="PANTHER" id="PTHR24362">
    <property type="entry name" value="SERINE/THREONINE-PROTEIN KINASE NEK"/>
    <property type="match status" value="1"/>
</dbReference>
<feature type="region of interest" description="Disordered" evidence="1">
    <location>
        <begin position="800"/>
        <end position="846"/>
    </location>
</feature>
<protein>
    <submittedName>
        <fullName evidence="3">Kinase domain protein</fullName>
    </submittedName>
</protein>
<dbReference type="GO" id="GO:0005524">
    <property type="term" value="F:ATP binding"/>
    <property type="evidence" value="ECO:0007669"/>
    <property type="project" value="InterPro"/>
</dbReference>
<dbReference type="InterPro" id="IPR000719">
    <property type="entry name" value="Prot_kinase_dom"/>
</dbReference>
<evidence type="ECO:0000313" key="4">
    <source>
        <dbReference type="Proteomes" id="UP000009168"/>
    </source>
</evidence>
<keyword evidence="3" id="KW-0808">Transferase</keyword>
<dbReference type="CDD" id="cd19669">
    <property type="entry name" value="UBR-box"/>
    <property type="match status" value="1"/>
</dbReference>
<sequence>MIDEVKYQQERQRDGIDILKYVDSWNFIKFSNNSIFEVEISDVSPFIQNDQDKQFFNELNERSLQMNLSLSSPNSNQQEKQNSQSKKLILKELFGQDIKQEIEFVKTIRQLNYRIPGLIYMINYAIYQTESLEVGYILMEKGEMNLQQFLDERLKQNLPIQFKELVSIMRQSISALANLQEEKIAHNDIKLANILVFRKPIAQLAQQQTNKNNEQMKQNKKQPLLPNQLQFDQSATFSPNKSARLSSQKNNKIAPNKFLFNEYDKNQCSMQEEKEANQNQTNQQDSQCIDYEIEIKFCDIGSSQANQSTFKKTKKPGTDSYLAPEEFLGDKIHIYKYDVYSLGLCFINLIIQKTSNFHVYMKNSNWNNLMSKKDWLEILQDILEEWIRIASLRMNNQDVKTILTKMLIIDINSRPDFIELRNIFDDLFKNQISKEQMSPNSSSSPNNIEDICIENQFEISKNDSKEDKKRSQQELKNQRNFEKLAFQQRKLKINDGKAKMIQLIQNGICDNDSPSQVTHPKQQLSGFNMNSSQEEQIIKNNQIPALNYLQSNESQLIASISPKELQNKESEESPSTFQDSINENPKQQIVPTSISRKQLTNFKIHQQSTKRIPVKITDSNSIASSSSVSSLPTNITSISSTNLYNSEQVQQRKKSNTINDKKKNLNNQATNQNNLVNFAESILISSDQIKQQQQQFRQPSSDSNNFNISKQSTLNGINNQQSSAFFQNLHQNQQVYQQFSQQQSLYFQQLQIDSSDKKSTNIITADQKLNFSQSTRNQPQTGTKKIDFTTNLSVRNQLISMSSKVSRKSQQDDLENINHNNTNKNPQISSQKSQLDIQNPASFSNIPNTNFNTNQINSLTNMQFKNPFNQTINGKTSKSFKELQSINQIDSPTQNIKKSVDRRQKNVSSSQFKLPPIQNQQNEQDQSLVSNQEKNDFEGIQKREQVRFNSIQENFSIKQVFDSDYSNPASPHKYSKSYTNKGDLTPQLKQMQITSSQKSKFSNQKLIKPNLSSTKLYPLPAQNNGNLTSINTSTMHLKVSFPSQTTQKQHQQPQQMNILQNGISNNNQNNFLSVNNNLNSNFQIKVSQKSLTDQVNENFEQVTITEYSEMLKFYDNFIKVSDSNKIYKYLTLILSGTDKSNIHGIIDCLYKMDGLVHLNLQIIQQKSEVIDWALDVIETIGSSLINLCILFKDCDYKDHLKSLQSDFLKPEQLTKVSEDPFQLIVRLEGKQSDPLGILDSLISKSSSFQDRIAIFNIDIQKKNLDNPAKLVNCLKQIQKFKNIHSFGLDISNNNIPQIDSNNIFLAIEQLKNIHTLSFNISQNQPSLFDDTSLLNLPHSLQILYLNLSYNKISTIQLVKLQKSIESCKSLNTIYLFLTGCVNKDDTNLLMLFFPFLFKQVKKVGIFLDSNQLFDQEFKLYESELLNQFKVEVLTLSLNKNILSFETFKILCKMIKMQQKLKQVTITFPRTIRKQQILDQFTNLENEKYILQLKNEEFDYITIQIDIIKRAVARKQSNLSIQTGKNASLTFIPLETISNNQCWNTSKQSVIFQGFYCLTCYEKNQVKNDSYYCLYCIKNCHKDHKYIEMHDFPSVQIVCSCNDKGQFCESLKHLQSINNNFQNSIQNSPSKYPQK</sequence>
<organism evidence="3 4">
    <name type="scientific">Tetrahymena thermophila (strain SB210)</name>
    <dbReference type="NCBI Taxonomy" id="312017"/>
    <lineage>
        <taxon>Eukaryota</taxon>
        <taxon>Sar</taxon>
        <taxon>Alveolata</taxon>
        <taxon>Ciliophora</taxon>
        <taxon>Intramacronucleata</taxon>
        <taxon>Oligohymenophorea</taxon>
        <taxon>Hymenostomatida</taxon>
        <taxon>Tetrahymenina</taxon>
        <taxon>Tetrahymenidae</taxon>
        <taxon>Tetrahymena</taxon>
    </lineage>
</organism>
<dbReference type="PROSITE" id="PS00108">
    <property type="entry name" value="PROTEIN_KINASE_ST"/>
    <property type="match status" value="1"/>
</dbReference>
<dbReference type="PANTHER" id="PTHR24362:SF309">
    <property type="entry name" value="PROTEIN KINASE DOMAIN-CONTAINING PROTEIN"/>
    <property type="match status" value="1"/>
</dbReference>
<evidence type="ECO:0000256" key="1">
    <source>
        <dbReference type="SAM" id="MobiDB-lite"/>
    </source>
</evidence>
<dbReference type="Proteomes" id="UP000009168">
    <property type="component" value="Unassembled WGS sequence"/>
</dbReference>
<dbReference type="Pfam" id="PF07714">
    <property type="entry name" value="PK_Tyr_Ser-Thr"/>
    <property type="match status" value="1"/>
</dbReference>
<accession>Q230V1</accession>
<dbReference type="InterPro" id="IPR001245">
    <property type="entry name" value="Ser-Thr/Tyr_kinase_cat_dom"/>
</dbReference>
<evidence type="ECO:0000313" key="3">
    <source>
        <dbReference type="EMBL" id="EAR91188.2"/>
    </source>
</evidence>
<feature type="compositionally biased region" description="Polar residues" evidence="1">
    <location>
        <begin position="885"/>
        <end position="897"/>
    </location>
</feature>
<feature type="region of interest" description="Disordered" evidence="1">
    <location>
        <begin position="564"/>
        <end position="587"/>
    </location>
</feature>
<dbReference type="EMBL" id="GG662532">
    <property type="protein sequence ID" value="EAR91188.2"/>
    <property type="molecule type" value="Genomic_DNA"/>
</dbReference>
<dbReference type="InterPro" id="IPR011009">
    <property type="entry name" value="Kinase-like_dom_sf"/>
</dbReference>
<feature type="compositionally biased region" description="Polar residues" evidence="1">
    <location>
        <begin position="817"/>
        <end position="846"/>
    </location>
</feature>
<dbReference type="SMART" id="SM00220">
    <property type="entry name" value="S_TKc"/>
    <property type="match status" value="1"/>
</dbReference>
<dbReference type="HOGENOM" id="CLU_243629_0_0_1"/>
<dbReference type="Pfam" id="PF00069">
    <property type="entry name" value="Pkinase"/>
    <property type="match status" value="1"/>
</dbReference>
<dbReference type="Gene3D" id="1.10.510.10">
    <property type="entry name" value="Transferase(Phosphotransferase) domain 1"/>
    <property type="match status" value="2"/>
</dbReference>
<dbReference type="KEGG" id="tet:TTHERM_00434080"/>
<dbReference type="InterPro" id="IPR008271">
    <property type="entry name" value="Ser/Thr_kinase_AS"/>
</dbReference>
<dbReference type="SUPFAM" id="SSF56112">
    <property type="entry name" value="Protein kinase-like (PK-like)"/>
    <property type="match status" value="1"/>
</dbReference>
<dbReference type="GeneID" id="7843594"/>
<gene>
    <name evidence="3" type="ORF">TTHERM_00434080</name>
</gene>
<proteinExistence type="predicted"/>
<keyword evidence="4" id="KW-1185">Reference proteome</keyword>
<dbReference type="RefSeq" id="XP_001011433.2">
    <property type="nucleotide sequence ID" value="XM_001011433.2"/>
</dbReference>
<name>Q230V1_TETTS</name>
<feature type="domain" description="Protein kinase" evidence="2">
    <location>
        <begin position="1"/>
        <end position="428"/>
    </location>
</feature>
<dbReference type="GO" id="GO:0004672">
    <property type="term" value="F:protein kinase activity"/>
    <property type="evidence" value="ECO:0007669"/>
    <property type="project" value="InterPro"/>
</dbReference>
<feature type="compositionally biased region" description="Polar residues" evidence="1">
    <location>
        <begin position="573"/>
        <end position="587"/>
    </location>
</feature>
<keyword evidence="3" id="KW-0418">Kinase</keyword>
<feature type="compositionally biased region" description="Polar residues" evidence="1">
    <location>
        <begin position="906"/>
        <end position="931"/>
    </location>
</feature>
<dbReference type="PROSITE" id="PS50011">
    <property type="entry name" value="PROTEIN_KINASE_DOM"/>
    <property type="match status" value="1"/>
</dbReference>
<evidence type="ECO:0000259" key="2">
    <source>
        <dbReference type="PROSITE" id="PS50011"/>
    </source>
</evidence>
<dbReference type="InParanoid" id="Q230V1"/>
<feature type="region of interest" description="Disordered" evidence="1">
    <location>
        <begin position="885"/>
        <end position="931"/>
    </location>
</feature>